<feature type="transmembrane region" description="Helical" evidence="23">
    <location>
        <begin position="355"/>
        <end position="377"/>
    </location>
</feature>
<evidence type="ECO:0000256" key="12">
    <source>
        <dbReference type="ARBA" id="ARBA00023201"/>
    </source>
</evidence>
<gene>
    <name evidence="24" type="primary">Slc5a11</name>
    <name evidence="24" type="ORF">PHEMEL_R13729</name>
</gene>
<evidence type="ECO:0000256" key="14">
    <source>
        <dbReference type="ARBA" id="ARBA00036672"/>
    </source>
</evidence>
<comment type="function">
    <text evidence="20">Involved in the sodium-dependent cotransport of myo-inositol (MI) with a Na(+):MI stoichiometry of 2:1. Exclusively responsible for apical MI transport and absorption in intestine. Can also transport D-chiro-inositol (DCI) but not L-fucose. Exhibits stereospecific cotransport of both D-glucose and D-xylose. May induce apoptosis through the TNF-alpha, PDCD1 pathway. May play a role in the regulation of MI concentration in serum, involving reabsorption in at least the proximal tubule of the kidney.</text>
</comment>
<evidence type="ECO:0000256" key="16">
    <source>
        <dbReference type="ARBA" id="ARBA00036976"/>
    </source>
</evidence>
<feature type="region of interest" description="Disordered" evidence="22">
    <location>
        <begin position="444"/>
        <end position="480"/>
    </location>
</feature>
<keyword evidence="25" id="KW-1185">Reference proteome</keyword>
<dbReference type="GO" id="GO:0006915">
    <property type="term" value="P:apoptotic process"/>
    <property type="evidence" value="ECO:0007669"/>
    <property type="project" value="UniProtKB-KW"/>
</dbReference>
<feature type="transmembrane region" description="Helical" evidence="23">
    <location>
        <begin position="291"/>
        <end position="312"/>
    </location>
</feature>
<proteinExistence type="inferred from homology"/>
<comment type="catalytic activity">
    <reaction evidence="15">
        <text>1D-chiro-inositol(out) + 2 Na(+)(out) = 1D-chiro-inositol(in) + 2 Na(+)(in)</text>
        <dbReference type="Rhea" id="RHEA:73315"/>
        <dbReference type="ChEBI" id="CHEBI:27372"/>
        <dbReference type="ChEBI" id="CHEBI:29101"/>
    </reaction>
</comment>
<evidence type="ECO:0000256" key="18">
    <source>
        <dbReference type="ARBA" id="ARBA00042834"/>
    </source>
</evidence>
<dbReference type="InterPro" id="IPR038377">
    <property type="entry name" value="Na/Glc_symporter_sf"/>
</dbReference>
<keyword evidence="3" id="KW-0813">Transport</keyword>
<dbReference type="Proteomes" id="UP000578259">
    <property type="component" value="Unassembled WGS sequence"/>
</dbReference>
<sequence>VTTMPEYLQRRFGGKRIQIFLAILYLFIYIFTKISVDMYAGALFIQQALHWDLYIAVAGLLAITAVYTVSGGLAAVIYTDALQTLIMLVGAVSLMVFSFIEVGGLEGLQAKYFGAIPSIRQENSSCGLPRADAFHIFRDPVSSDLPWPGVLVGMTIPSLWYWCTDQVIVQRSLAAKNLSHAKGGSLMTSYLKILPLFMMVMPGMISRVLFPDLVACADPEVCQKICGNPSGCSDIAYPKLVLELLPVGLRGLMMSVMIAALMSSLTSIFNSSSTIFTMDLWKHLRPRCSEWELMVVGRVFVLLLTVVSILWIPLVQAGQGGQLFIYIQSISSYLQPPVAVVFILGCFWRRANEKGAFWGLLLGLLLGAVRLALDFIYPEPRCGQPDGRPGVLRHVHYLYFSMVLGAATSLTVLLVSLATEPPAPPTGACITRLTWFTRGDAPAGQEAVAAGPGPAKEQLELSPAPESGPDPSKGAAEAKGSSKLLSTVLWLCGMERRQEAAESLPRAEPLPVVSLEEEPLVKHILNINLLLCVCAGVFLWAYFA</sequence>
<feature type="transmembrane region" description="Helical" evidence="23">
    <location>
        <begin position="397"/>
        <end position="418"/>
    </location>
</feature>
<evidence type="ECO:0000256" key="5">
    <source>
        <dbReference type="ARBA" id="ARBA00022692"/>
    </source>
</evidence>
<evidence type="ECO:0000256" key="23">
    <source>
        <dbReference type="SAM" id="Phobius"/>
    </source>
</evidence>
<evidence type="ECO:0000256" key="2">
    <source>
        <dbReference type="ARBA" id="ARBA00006434"/>
    </source>
</evidence>
<evidence type="ECO:0000256" key="19">
    <source>
        <dbReference type="ARBA" id="ARBA00043206"/>
    </source>
</evidence>
<evidence type="ECO:0000256" key="15">
    <source>
        <dbReference type="ARBA" id="ARBA00036849"/>
    </source>
</evidence>
<keyword evidence="7" id="KW-0769">Symport</keyword>
<comment type="subcellular location">
    <subcellularLocation>
        <location evidence="1">Apical cell membrane</location>
        <topology evidence="1">Multi-pass membrane protein</topology>
    </subcellularLocation>
</comment>
<keyword evidence="11 23" id="KW-0472">Membrane</keyword>
<keyword evidence="6" id="KW-0053">Apoptosis</keyword>
<dbReference type="GO" id="GO:0016324">
    <property type="term" value="C:apical plasma membrane"/>
    <property type="evidence" value="ECO:0007669"/>
    <property type="project" value="UniProtKB-SubCell"/>
</dbReference>
<organism evidence="24 25">
    <name type="scientific">Pheucticus melanocephalus</name>
    <name type="common">Black-headed grosbeak</name>
    <name type="synonym">Guiraca melanocephala</name>
    <dbReference type="NCBI Taxonomy" id="371919"/>
    <lineage>
        <taxon>Eukaryota</taxon>
        <taxon>Metazoa</taxon>
        <taxon>Chordata</taxon>
        <taxon>Craniata</taxon>
        <taxon>Vertebrata</taxon>
        <taxon>Euteleostomi</taxon>
        <taxon>Archelosauria</taxon>
        <taxon>Archosauria</taxon>
        <taxon>Dinosauria</taxon>
        <taxon>Saurischia</taxon>
        <taxon>Theropoda</taxon>
        <taxon>Coelurosauria</taxon>
        <taxon>Aves</taxon>
        <taxon>Neognathae</taxon>
        <taxon>Neoaves</taxon>
        <taxon>Telluraves</taxon>
        <taxon>Australaves</taxon>
        <taxon>Passeriformes</taxon>
        <taxon>Cardinalidae</taxon>
        <taxon>Pheucticus</taxon>
    </lineage>
</organism>
<keyword evidence="5 23" id="KW-0812">Transmembrane</keyword>
<evidence type="ECO:0000256" key="17">
    <source>
        <dbReference type="ARBA" id="ARBA00039861"/>
    </source>
</evidence>
<dbReference type="AlphaFoldDB" id="A0A7K7D6T2"/>
<evidence type="ECO:0000313" key="25">
    <source>
        <dbReference type="Proteomes" id="UP000578259"/>
    </source>
</evidence>
<evidence type="ECO:0000256" key="21">
    <source>
        <dbReference type="RuleBase" id="RU362091"/>
    </source>
</evidence>
<feature type="non-terminal residue" evidence="24">
    <location>
        <position position="544"/>
    </location>
</feature>
<evidence type="ECO:0000256" key="6">
    <source>
        <dbReference type="ARBA" id="ARBA00022703"/>
    </source>
</evidence>
<accession>A0A7K7D6T2</accession>
<evidence type="ECO:0000256" key="20">
    <source>
        <dbReference type="ARBA" id="ARBA00045715"/>
    </source>
</evidence>
<comment type="caution">
    <text evidence="24">The sequence shown here is derived from an EMBL/GenBank/DDBJ whole genome shotgun (WGS) entry which is preliminary data.</text>
</comment>
<dbReference type="NCBIfam" id="TIGR00813">
    <property type="entry name" value="sss"/>
    <property type="match status" value="1"/>
</dbReference>
<dbReference type="PANTHER" id="PTHR11819">
    <property type="entry name" value="SOLUTE CARRIER FAMILY 5"/>
    <property type="match status" value="1"/>
</dbReference>
<evidence type="ECO:0000256" key="1">
    <source>
        <dbReference type="ARBA" id="ARBA00004424"/>
    </source>
</evidence>
<evidence type="ECO:0000256" key="3">
    <source>
        <dbReference type="ARBA" id="ARBA00022448"/>
    </source>
</evidence>
<dbReference type="PROSITE" id="PS50283">
    <property type="entry name" value="NA_SOLUT_SYMP_3"/>
    <property type="match status" value="1"/>
</dbReference>
<protein>
    <recommendedName>
        <fullName evidence="17">Sodium/myo-inositol cotransporter 2</fullName>
    </recommendedName>
    <alternativeName>
        <fullName evidence="19">Sodium/myo-inositol transporter 2</fullName>
    </alternativeName>
    <alternativeName>
        <fullName evidence="18">Solute carrier family 5 member 11</fullName>
    </alternativeName>
</protein>
<feature type="transmembrane region" description="Helical" evidence="23">
    <location>
        <begin position="524"/>
        <end position="543"/>
    </location>
</feature>
<keyword evidence="10" id="KW-0406">Ion transport</keyword>
<feature type="transmembrane region" description="Helical" evidence="23">
    <location>
        <begin position="145"/>
        <end position="163"/>
    </location>
</feature>
<evidence type="ECO:0000256" key="7">
    <source>
        <dbReference type="ARBA" id="ARBA00022847"/>
    </source>
</evidence>
<evidence type="ECO:0000256" key="22">
    <source>
        <dbReference type="SAM" id="MobiDB-lite"/>
    </source>
</evidence>
<evidence type="ECO:0000256" key="13">
    <source>
        <dbReference type="ARBA" id="ARBA00036654"/>
    </source>
</evidence>
<feature type="transmembrane region" description="Helical" evidence="23">
    <location>
        <begin position="85"/>
        <end position="105"/>
    </location>
</feature>
<dbReference type="Pfam" id="PF00474">
    <property type="entry name" value="SSF"/>
    <property type="match status" value="1"/>
</dbReference>
<feature type="transmembrane region" description="Helical" evidence="23">
    <location>
        <begin position="19"/>
        <end position="41"/>
    </location>
</feature>
<keyword evidence="12" id="KW-0739">Sodium transport</keyword>
<evidence type="ECO:0000256" key="11">
    <source>
        <dbReference type="ARBA" id="ARBA00023136"/>
    </source>
</evidence>
<feature type="transmembrane region" description="Helical" evidence="23">
    <location>
        <begin position="53"/>
        <end position="78"/>
    </location>
</feature>
<dbReference type="InterPro" id="IPR001734">
    <property type="entry name" value="Na/solute_symporter"/>
</dbReference>
<keyword evidence="8 23" id="KW-1133">Transmembrane helix</keyword>
<comment type="catalytic activity">
    <reaction evidence="14">
        <text>D-glucose(out) + 2 Na(+)(out) = D-glucose(in) + 2 Na(+)(in)</text>
        <dbReference type="Rhea" id="RHEA:70495"/>
        <dbReference type="ChEBI" id="CHEBI:4167"/>
        <dbReference type="ChEBI" id="CHEBI:29101"/>
    </reaction>
</comment>
<evidence type="ECO:0000256" key="9">
    <source>
        <dbReference type="ARBA" id="ARBA00023053"/>
    </source>
</evidence>
<keyword evidence="9" id="KW-0915">Sodium</keyword>
<dbReference type="EMBL" id="VZSJ01002157">
    <property type="protein sequence ID" value="NWY28749.1"/>
    <property type="molecule type" value="Genomic_DNA"/>
</dbReference>
<dbReference type="GO" id="GO:0005412">
    <property type="term" value="F:D-glucose:sodium symporter activity"/>
    <property type="evidence" value="ECO:0007669"/>
    <property type="project" value="TreeGrafter"/>
</dbReference>
<feature type="transmembrane region" description="Helical" evidence="23">
    <location>
        <begin position="324"/>
        <end position="348"/>
    </location>
</feature>
<evidence type="ECO:0000256" key="8">
    <source>
        <dbReference type="ARBA" id="ARBA00022989"/>
    </source>
</evidence>
<name>A0A7K7D6T2_PHEME</name>
<comment type="catalytic activity">
    <reaction evidence="16">
        <text>D-xylose(out) + 2 Na(+)(out) = D-xylose(in) + 2 Na(+)(in)</text>
        <dbReference type="Rhea" id="RHEA:73367"/>
        <dbReference type="ChEBI" id="CHEBI:29101"/>
        <dbReference type="ChEBI" id="CHEBI:53455"/>
    </reaction>
</comment>
<feature type="non-terminal residue" evidence="24">
    <location>
        <position position="1"/>
    </location>
</feature>
<feature type="transmembrane region" description="Helical" evidence="23">
    <location>
        <begin position="247"/>
        <end position="270"/>
    </location>
</feature>
<comment type="similarity">
    <text evidence="2 21">Belongs to the sodium:solute symporter (SSF) (TC 2.A.21) family.</text>
</comment>
<dbReference type="Gene3D" id="1.20.1730.10">
    <property type="entry name" value="Sodium/glucose cotransporter"/>
    <property type="match status" value="1"/>
</dbReference>
<evidence type="ECO:0000256" key="4">
    <source>
        <dbReference type="ARBA" id="ARBA00022475"/>
    </source>
</evidence>
<dbReference type="PANTHER" id="PTHR11819:SF171">
    <property type="entry name" value="SODIUM_MYO-INOSITOL COTRANSPORTER 2"/>
    <property type="match status" value="1"/>
</dbReference>
<comment type="catalytic activity">
    <reaction evidence="13">
        <text>myo-inositol(out) + 2 Na(+)(out) = myo-inositol(in) + 2 Na(+)(in)</text>
        <dbReference type="Rhea" id="RHEA:72987"/>
        <dbReference type="ChEBI" id="CHEBI:17268"/>
        <dbReference type="ChEBI" id="CHEBI:29101"/>
    </reaction>
</comment>
<feature type="transmembrane region" description="Helical" evidence="23">
    <location>
        <begin position="184"/>
        <end position="205"/>
    </location>
</feature>
<evidence type="ECO:0000313" key="24">
    <source>
        <dbReference type="EMBL" id="NWY28749.1"/>
    </source>
</evidence>
<evidence type="ECO:0000256" key="10">
    <source>
        <dbReference type="ARBA" id="ARBA00023065"/>
    </source>
</evidence>
<keyword evidence="4" id="KW-1003">Cell membrane</keyword>
<reference evidence="24 25" key="1">
    <citation type="submission" date="2019-09" db="EMBL/GenBank/DDBJ databases">
        <title>Bird 10,000 Genomes (B10K) Project - Family phase.</title>
        <authorList>
            <person name="Zhang G."/>
        </authorList>
    </citation>
    <scope>NUCLEOTIDE SEQUENCE [LARGE SCALE GENOMIC DNA]</scope>
    <source>
        <strain evidence="24">OUT-0018</strain>
        <tissue evidence="24">Muscle</tissue>
    </source>
</reference>